<dbReference type="AlphaFoldDB" id="A0A2G4SYE0"/>
<dbReference type="InterPro" id="IPR034751">
    <property type="entry name" value="Yippee"/>
</dbReference>
<gene>
    <name evidence="6" type="ORF">RHIMIDRAFT_201575</name>
</gene>
<dbReference type="SUPFAM" id="SSF48695">
    <property type="entry name" value="Multiheme cytochromes"/>
    <property type="match status" value="1"/>
</dbReference>
<evidence type="ECO:0000259" key="5">
    <source>
        <dbReference type="PROSITE" id="PS51792"/>
    </source>
</evidence>
<dbReference type="InterPro" id="IPR036280">
    <property type="entry name" value="Multihaem_cyt_sf"/>
</dbReference>
<dbReference type="EMBL" id="KZ303847">
    <property type="protein sequence ID" value="PHZ13790.1"/>
    <property type="molecule type" value="Genomic_DNA"/>
</dbReference>
<evidence type="ECO:0000313" key="7">
    <source>
        <dbReference type="Proteomes" id="UP000242254"/>
    </source>
</evidence>
<keyword evidence="3" id="KW-0862">Zinc</keyword>
<keyword evidence="7" id="KW-1185">Reference proteome</keyword>
<evidence type="ECO:0000256" key="4">
    <source>
        <dbReference type="RuleBase" id="RU110713"/>
    </source>
</evidence>
<accession>A0A2G4SYE0</accession>
<name>A0A2G4SYE0_RHIZD</name>
<dbReference type="InterPro" id="IPR039058">
    <property type="entry name" value="Yippee_fam"/>
</dbReference>
<comment type="similarity">
    <text evidence="1 4">Belongs to the yippee family.</text>
</comment>
<sequence length="121" mass="14232">MDKRKHRLYLKSTCLFTCNSCHTHLLEQNAIISRNFQGRNGPAYLVNQVVNISIGTKEERMLLTGIHTVADITCNQCHIKLGWKYLRALEEPQKYKEGKYIVERSKIVKEVDWDEQDDYFI</sequence>
<feature type="domain" description="Yippee" evidence="5">
    <location>
        <begin position="14"/>
        <end position="111"/>
    </location>
</feature>
<dbReference type="Proteomes" id="UP000242254">
    <property type="component" value="Unassembled WGS sequence"/>
</dbReference>
<reference evidence="6 7" key="1">
    <citation type="journal article" date="2016" name="Proc. Natl. Acad. Sci. U.S.A.">
        <title>Lipid metabolic changes in an early divergent fungus govern the establishment of a mutualistic symbiosis with endobacteria.</title>
        <authorList>
            <person name="Lastovetsky O.A."/>
            <person name="Gaspar M.L."/>
            <person name="Mondo S.J."/>
            <person name="LaButti K.M."/>
            <person name="Sandor L."/>
            <person name="Grigoriev I.V."/>
            <person name="Henry S.A."/>
            <person name="Pawlowska T.E."/>
        </authorList>
    </citation>
    <scope>NUCLEOTIDE SEQUENCE [LARGE SCALE GENOMIC DNA]</scope>
    <source>
        <strain evidence="6 7">ATCC 52813</strain>
    </source>
</reference>
<dbReference type="RefSeq" id="XP_023467498.1">
    <property type="nucleotide sequence ID" value="XM_023606553.1"/>
</dbReference>
<dbReference type="STRING" id="1340429.A0A2G4SYE0"/>
<evidence type="ECO:0000256" key="3">
    <source>
        <dbReference type="ARBA" id="ARBA00022833"/>
    </source>
</evidence>
<evidence type="ECO:0000256" key="2">
    <source>
        <dbReference type="ARBA" id="ARBA00022723"/>
    </source>
</evidence>
<evidence type="ECO:0000256" key="1">
    <source>
        <dbReference type="ARBA" id="ARBA00005613"/>
    </source>
</evidence>
<dbReference type="GO" id="GO:0046872">
    <property type="term" value="F:metal ion binding"/>
    <property type="evidence" value="ECO:0007669"/>
    <property type="project" value="UniProtKB-KW"/>
</dbReference>
<evidence type="ECO:0000313" key="6">
    <source>
        <dbReference type="EMBL" id="PHZ13790.1"/>
    </source>
</evidence>
<dbReference type="GeneID" id="35437543"/>
<proteinExistence type="inferred from homology"/>
<dbReference type="Pfam" id="PF03226">
    <property type="entry name" value="Yippee-Mis18"/>
    <property type="match status" value="1"/>
</dbReference>
<protein>
    <recommendedName>
        <fullName evidence="4">Protein yippee-like</fullName>
    </recommendedName>
</protein>
<dbReference type="PROSITE" id="PS51792">
    <property type="entry name" value="YIPPEE"/>
    <property type="match status" value="1"/>
</dbReference>
<organism evidence="6 7">
    <name type="scientific">Rhizopus microsporus ATCC 52813</name>
    <dbReference type="NCBI Taxonomy" id="1340429"/>
    <lineage>
        <taxon>Eukaryota</taxon>
        <taxon>Fungi</taxon>
        <taxon>Fungi incertae sedis</taxon>
        <taxon>Mucoromycota</taxon>
        <taxon>Mucoromycotina</taxon>
        <taxon>Mucoromycetes</taxon>
        <taxon>Mucorales</taxon>
        <taxon>Mucorineae</taxon>
        <taxon>Rhizopodaceae</taxon>
        <taxon>Rhizopus</taxon>
    </lineage>
</organism>
<keyword evidence="2" id="KW-0479">Metal-binding</keyword>
<dbReference type="PANTHER" id="PTHR13848">
    <property type="entry name" value="PROTEIN YIPPEE-LIKE CG15309-RELATED"/>
    <property type="match status" value="1"/>
</dbReference>
<dbReference type="InterPro" id="IPR004910">
    <property type="entry name" value="Yippee/Mis18/Cereblon"/>
</dbReference>